<dbReference type="AlphaFoldDB" id="A0A3S1CFY3"/>
<sequence>MQQNYKPGSNSSSDTAKKTKKTFWDGVTAIVKKIFRILRKLLTLLSEILHECLHTAVFLFSIAIKFISSPSTPCLLSIIIFGVVLIVTTGQWYALGLWFGRLFGLSSIGGYSAGFIGLFFGVCVNAFQLSSEMWKISRQFAEYYSKNNVNPNLETDADVSVKQRLTQWLSHDHKNLKAARRISYIVETTLMITYTLLGNFNPFGLILGVLSLFAPEFALKFVASTISLLGNIEGDSEEPEQKYKL</sequence>
<dbReference type="Proteomes" id="UP000271624">
    <property type="component" value="Unassembled WGS sequence"/>
</dbReference>
<gene>
    <name evidence="2" type="ORF">DSM106972_056460</name>
</gene>
<accession>A0A3S1CFY3</accession>
<feature type="transmembrane region" description="Helical" evidence="1">
    <location>
        <begin position="48"/>
        <end position="67"/>
    </location>
</feature>
<keyword evidence="1" id="KW-0472">Membrane</keyword>
<dbReference type="EMBL" id="RSCL01000015">
    <property type="protein sequence ID" value="RUT02726.1"/>
    <property type="molecule type" value="Genomic_DNA"/>
</dbReference>
<dbReference type="RefSeq" id="WP_127083914.1">
    <property type="nucleotide sequence ID" value="NZ_RSCL01000015.1"/>
</dbReference>
<name>A0A3S1CFY3_9CYAN</name>
<proteinExistence type="predicted"/>
<reference evidence="2" key="2">
    <citation type="journal article" date="2019" name="Genome Biol. Evol.">
        <title>Day and night: Metabolic profiles and evolutionary relationships of six axenic non-marine cyanobacteria.</title>
        <authorList>
            <person name="Will S.E."/>
            <person name="Henke P."/>
            <person name="Boedeker C."/>
            <person name="Huang S."/>
            <person name="Brinkmann H."/>
            <person name="Rohde M."/>
            <person name="Jarek M."/>
            <person name="Friedl T."/>
            <person name="Seufert S."/>
            <person name="Schumacher M."/>
            <person name="Overmann J."/>
            <person name="Neumann-Schaal M."/>
            <person name="Petersen J."/>
        </authorList>
    </citation>
    <scope>NUCLEOTIDE SEQUENCE [LARGE SCALE GENOMIC DNA]</scope>
    <source>
        <strain evidence="2">PCC 7102</strain>
    </source>
</reference>
<keyword evidence="1" id="KW-0812">Transmembrane</keyword>
<feature type="transmembrane region" description="Helical" evidence="1">
    <location>
        <begin position="108"/>
        <end position="129"/>
    </location>
</feature>
<evidence type="ECO:0000313" key="2">
    <source>
        <dbReference type="EMBL" id="RUT02726.1"/>
    </source>
</evidence>
<dbReference type="OrthoDB" id="512511at2"/>
<feature type="transmembrane region" description="Helical" evidence="1">
    <location>
        <begin position="74"/>
        <end position="96"/>
    </location>
</feature>
<comment type="caution">
    <text evidence="2">The sequence shown here is derived from an EMBL/GenBank/DDBJ whole genome shotgun (WGS) entry which is preliminary data.</text>
</comment>
<organism evidence="2 3">
    <name type="scientific">Dulcicalothrix desertica PCC 7102</name>
    <dbReference type="NCBI Taxonomy" id="232991"/>
    <lineage>
        <taxon>Bacteria</taxon>
        <taxon>Bacillati</taxon>
        <taxon>Cyanobacteriota</taxon>
        <taxon>Cyanophyceae</taxon>
        <taxon>Nostocales</taxon>
        <taxon>Calotrichaceae</taxon>
        <taxon>Dulcicalothrix</taxon>
    </lineage>
</organism>
<evidence type="ECO:0000256" key="1">
    <source>
        <dbReference type="SAM" id="Phobius"/>
    </source>
</evidence>
<reference evidence="2" key="1">
    <citation type="submission" date="2018-12" db="EMBL/GenBank/DDBJ databases">
        <authorList>
            <person name="Will S."/>
            <person name="Neumann-Schaal M."/>
            <person name="Henke P."/>
        </authorList>
    </citation>
    <scope>NUCLEOTIDE SEQUENCE</scope>
    <source>
        <strain evidence="2">PCC 7102</strain>
    </source>
</reference>
<keyword evidence="1" id="KW-1133">Transmembrane helix</keyword>
<evidence type="ECO:0000313" key="3">
    <source>
        <dbReference type="Proteomes" id="UP000271624"/>
    </source>
</evidence>
<keyword evidence="3" id="KW-1185">Reference proteome</keyword>
<protein>
    <submittedName>
        <fullName evidence="2">Uncharacterized protein</fullName>
    </submittedName>
</protein>